<protein>
    <submittedName>
        <fullName evidence="1">Uncharacterized protein</fullName>
    </submittedName>
</protein>
<proteinExistence type="predicted"/>
<keyword evidence="2" id="KW-1185">Reference proteome</keyword>
<accession>A0A7J9V284</accession>
<dbReference type="Proteomes" id="UP000429644">
    <property type="component" value="Unassembled WGS sequence"/>
</dbReference>
<reference evidence="1 2" key="1">
    <citation type="submission" date="2019-10" db="EMBL/GenBank/DDBJ databases">
        <title>Georgenia wutianyii sp. nov. and Georgenia yuyongxinii sp. nov. isolated from plateau pika (Ochotona curzoniae) in the Qinghai-Tibet plateau of China.</title>
        <authorList>
            <person name="Tian Z."/>
        </authorList>
    </citation>
    <scope>NUCLEOTIDE SEQUENCE [LARGE SCALE GENOMIC DNA]</scope>
    <source>
        <strain evidence="1 2">JCM 15130</strain>
    </source>
</reference>
<name>A0A7J9V284_9MICO</name>
<dbReference type="AlphaFoldDB" id="A0A7J9V284"/>
<comment type="caution">
    <text evidence="1">The sequence shown here is derived from an EMBL/GenBank/DDBJ whole genome shotgun (WGS) entry which is preliminary data.</text>
</comment>
<evidence type="ECO:0000313" key="1">
    <source>
        <dbReference type="EMBL" id="MPV90240.1"/>
    </source>
</evidence>
<organism evidence="1 2">
    <name type="scientific">Georgenia ruanii</name>
    <dbReference type="NCBI Taxonomy" id="348442"/>
    <lineage>
        <taxon>Bacteria</taxon>
        <taxon>Bacillati</taxon>
        <taxon>Actinomycetota</taxon>
        <taxon>Actinomycetes</taxon>
        <taxon>Micrococcales</taxon>
        <taxon>Bogoriellaceae</taxon>
        <taxon>Georgenia</taxon>
    </lineage>
</organism>
<sequence length="137" mass="14084">MLLMTGCGASQATAPPQLAAFDQPATAEDALPDGRDFEEFASFRRIGEVDGALVYAAQGPVEHPWCIVVVVDGPTEDDAVAGGSCADDAVFARRGVSVEVGGLGQHRTATLLPDDFTGQLEDGWEVVGPNLGAPTGA</sequence>
<dbReference type="EMBL" id="WHPD01003514">
    <property type="protein sequence ID" value="MPV90240.1"/>
    <property type="molecule type" value="Genomic_DNA"/>
</dbReference>
<evidence type="ECO:0000313" key="2">
    <source>
        <dbReference type="Proteomes" id="UP000429644"/>
    </source>
</evidence>
<gene>
    <name evidence="1" type="ORF">GB882_16325</name>
</gene>